<comment type="caution">
    <text evidence="1">The sequence shown here is derived from an EMBL/GenBank/DDBJ whole genome shotgun (WGS) entry which is preliminary data.</text>
</comment>
<dbReference type="EMBL" id="MU393525">
    <property type="protein sequence ID" value="KAI4862469.1"/>
    <property type="molecule type" value="Genomic_DNA"/>
</dbReference>
<accession>A0ACB9YU06</accession>
<evidence type="ECO:0000313" key="1">
    <source>
        <dbReference type="EMBL" id="KAI4862469.1"/>
    </source>
</evidence>
<proteinExistence type="predicted"/>
<evidence type="ECO:0000313" key="2">
    <source>
        <dbReference type="Proteomes" id="UP001497700"/>
    </source>
</evidence>
<organism evidence="1 2">
    <name type="scientific">Hypoxylon rubiginosum</name>
    <dbReference type="NCBI Taxonomy" id="110542"/>
    <lineage>
        <taxon>Eukaryota</taxon>
        <taxon>Fungi</taxon>
        <taxon>Dikarya</taxon>
        <taxon>Ascomycota</taxon>
        <taxon>Pezizomycotina</taxon>
        <taxon>Sordariomycetes</taxon>
        <taxon>Xylariomycetidae</taxon>
        <taxon>Xylariales</taxon>
        <taxon>Hypoxylaceae</taxon>
        <taxon>Hypoxylon</taxon>
    </lineage>
</organism>
<keyword evidence="2" id="KW-1185">Reference proteome</keyword>
<gene>
    <name evidence="1" type="ORF">F4820DRAFT_463659</name>
</gene>
<sequence>MASSSSKNSAEGLRVLSIDGGGIRGFASLVILKATMDALSPGRKPCEYFDFIGGTETLVAESPLFDANKLRIVLDDIVARHAREESSLGLLLDPRPQNKTKTCIFAARVVNDDNHERTTHCFRTYEKADRTHNKVEDEDELEMSSTISITDAAIAATAAQGLFNEAILLSADDKPVKFIDRPYPLGLIDPTNLVLEEIKSFYHVEQINQLISIGSGGVADDDIGHLLQLGVPPPSSTISSMCRSIRGMYRTIRSSGEKEKTESVTIDGESWSPSKVTEHLNDQYGKIIQNVPLEVYRRFDMKPVPNVGPNDFLSLKPIGEAADEYLKLVRLSYLQGGEFEAMCWALCTKNDMVTAKLRQSLDVPENVGSWSVLLQLAQRAQRLEDLNEVLWEGLLEYDPPAALCTRIGDGRLLHLAARNRYVRLAQSFMDQAADTEEIDGNGWTALHIAVAGGYPEIVRILIAKANPEKKTAQGETMFDLASKLPDGSSKDEIMDMLGKAGPGGSNYIGTCLASPAEAQLGSKSKEKGKE</sequence>
<dbReference type="Proteomes" id="UP001497700">
    <property type="component" value="Unassembled WGS sequence"/>
</dbReference>
<name>A0ACB9YU06_9PEZI</name>
<reference evidence="1 2" key="1">
    <citation type="journal article" date="2022" name="New Phytol.">
        <title>Ecological generalism drives hyperdiversity of secondary metabolite gene clusters in xylarialean endophytes.</title>
        <authorList>
            <person name="Franco M.E.E."/>
            <person name="Wisecaver J.H."/>
            <person name="Arnold A.E."/>
            <person name="Ju Y.M."/>
            <person name="Slot J.C."/>
            <person name="Ahrendt S."/>
            <person name="Moore L.P."/>
            <person name="Eastman K.E."/>
            <person name="Scott K."/>
            <person name="Konkel Z."/>
            <person name="Mondo S.J."/>
            <person name="Kuo A."/>
            <person name="Hayes R.D."/>
            <person name="Haridas S."/>
            <person name="Andreopoulos B."/>
            <person name="Riley R."/>
            <person name="LaButti K."/>
            <person name="Pangilinan J."/>
            <person name="Lipzen A."/>
            <person name="Amirebrahimi M."/>
            <person name="Yan J."/>
            <person name="Adam C."/>
            <person name="Keymanesh K."/>
            <person name="Ng V."/>
            <person name="Louie K."/>
            <person name="Northen T."/>
            <person name="Drula E."/>
            <person name="Henrissat B."/>
            <person name="Hsieh H.M."/>
            <person name="Youens-Clark K."/>
            <person name="Lutzoni F."/>
            <person name="Miadlikowska J."/>
            <person name="Eastwood D.C."/>
            <person name="Hamelin R.C."/>
            <person name="Grigoriev I.V."/>
            <person name="U'Ren J.M."/>
        </authorList>
    </citation>
    <scope>NUCLEOTIDE SEQUENCE [LARGE SCALE GENOMIC DNA]</scope>
    <source>
        <strain evidence="1 2">CBS 119005</strain>
    </source>
</reference>
<protein>
    <submittedName>
        <fullName evidence="1">Uncharacterized protein</fullName>
    </submittedName>
</protein>